<feature type="domain" description="Glyceraldehyde 3-phosphate dehydrogenase NAD(P) binding" evidence="9">
    <location>
        <begin position="3"/>
        <end position="152"/>
    </location>
</feature>
<gene>
    <name evidence="10" type="ORF">FN960_00260</name>
</gene>
<dbReference type="GO" id="GO:0050661">
    <property type="term" value="F:NADP binding"/>
    <property type="evidence" value="ECO:0007669"/>
    <property type="project" value="InterPro"/>
</dbReference>
<dbReference type="RefSeq" id="WP_143846371.1">
    <property type="nucleotide sequence ID" value="NZ_VLXZ01000001.1"/>
</dbReference>
<evidence type="ECO:0000313" key="10">
    <source>
        <dbReference type="EMBL" id="TSB48025.1"/>
    </source>
</evidence>
<evidence type="ECO:0000256" key="4">
    <source>
        <dbReference type="PIRSR" id="PIRSR000149-2"/>
    </source>
</evidence>
<keyword evidence="2 8" id="KW-0560">Oxidoreductase</keyword>
<protein>
    <recommendedName>
        <fullName evidence="8">Glyceraldehyde-3-phosphate dehydrogenase</fullName>
        <ecNumber evidence="8">1.2.1.-</ecNumber>
    </recommendedName>
</protein>
<keyword evidence="5" id="KW-0520">NAD</keyword>
<dbReference type="Pfam" id="PF02800">
    <property type="entry name" value="Gp_dh_C"/>
    <property type="match status" value="1"/>
</dbReference>
<feature type="binding site" evidence="4">
    <location>
        <position position="182"/>
    </location>
    <ligand>
        <name>D-glyceraldehyde 3-phosphate</name>
        <dbReference type="ChEBI" id="CHEBI:59776"/>
    </ligand>
</feature>
<dbReference type="Gene3D" id="3.30.360.10">
    <property type="entry name" value="Dihydrodipicolinate Reductase, domain 2"/>
    <property type="match status" value="1"/>
</dbReference>
<dbReference type="PANTHER" id="PTHR43148">
    <property type="entry name" value="GLYCERALDEHYDE-3-PHOSPHATE DEHYDROGENASE 2"/>
    <property type="match status" value="1"/>
</dbReference>
<dbReference type="GO" id="GO:0006006">
    <property type="term" value="P:glucose metabolic process"/>
    <property type="evidence" value="ECO:0007669"/>
    <property type="project" value="InterPro"/>
</dbReference>
<feature type="binding site" evidence="5">
    <location>
        <begin position="12"/>
        <end position="13"/>
    </location>
    <ligand>
        <name>NAD(+)</name>
        <dbReference type="ChEBI" id="CHEBI:57540"/>
    </ligand>
</feature>
<dbReference type="GO" id="GO:0016620">
    <property type="term" value="F:oxidoreductase activity, acting on the aldehyde or oxo group of donors, NAD or NADP as acceptor"/>
    <property type="evidence" value="ECO:0007669"/>
    <property type="project" value="InterPro"/>
</dbReference>
<sequence length="340" mass="37340">MKPKVAINGFGRIGRMVFRKAIVENQVSIVAINASYPVDTLAHLIKYDSIHGKFTAPVEVINGKLFVDNKEILLYQERDPKALPWNQLQIDVVIEATGKFKSKETAGYHLQAGAKKVIITAPGKDEDVTIVMGVNEHDYNADSHHIISNASCTTNCLAPVAKVLDQQFGIESGMMTTVHSYTNDQKNIDNPHKDLRRARACGESIIPTSTGAAKAISKVLPQLEGRLHGMALRVPTPNVSLVDLVVQLKKEVTAEEVNQAFKQAGQAEMSGILGYTDEPLVSIDFNGEEQSSVIDGLSTSVLGNHQVKVLAWYDNEWGYSCRVVDLMNYVADRLRNEVAV</sequence>
<keyword evidence="5" id="KW-0547">Nucleotide-binding</keyword>
<evidence type="ECO:0000256" key="3">
    <source>
        <dbReference type="PIRSR" id="PIRSR000149-1"/>
    </source>
</evidence>
<dbReference type="OrthoDB" id="9803304at2"/>
<feature type="binding site" evidence="4">
    <location>
        <position position="233"/>
    </location>
    <ligand>
        <name>D-glyceraldehyde 3-phosphate</name>
        <dbReference type="ChEBI" id="CHEBI:59776"/>
    </ligand>
</feature>
<reference evidence="10 11" key="1">
    <citation type="submission" date="2019-07" db="EMBL/GenBank/DDBJ databases">
        <authorList>
            <person name="Park Y.J."/>
            <person name="Jeong S.E."/>
            <person name="Jung H.S."/>
        </authorList>
    </citation>
    <scope>NUCLEOTIDE SEQUENCE [LARGE SCALE GENOMIC DNA]</scope>
    <source>
        <strain evidence="11">P16(2019)</strain>
    </source>
</reference>
<dbReference type="NCBIfam" id="TIGR01534">
    <property type="entry name" value="GAPDH-I"/>
    <property type="match status" value="1"/>
</dbReference>
<feature type="active site" description="Nucleophile" evidence="3">
    <location>
        <position position="152"/>
    </location>
</feature>
<dbReference type="CDD" id="cd18126">
    <property type="entry name" value="GAPDH_I_C"/>
    <property type="match status" value="1"/>
</dbReference>
<dbReference type="NCBIfam" id="NF005830">
    <property type="entry name" value="PRK07729.1"/>
    <property type="match status" value="1"/>
</dbReference>
<accession>A0A554A2Y1</accession>
<dbReference type="Gene3D" id="3.40.50.720">
    <property type="entry name" value="NAD(P)-binding Rossmann-like Domain"/>
    <property type="match status" value="1"/>
</dbReference>
<dbReference type="FunFam" id="3.40.50.720:FF:000001">
    <property type="entry name" value="Glyceraldehyde-3-phosphate dehydrogenase"/>
    <property type="match status" value="1"/>
</dbReference>
<dbReference type="PIRSF" id="PIRSF000149">
    <property type="entry name" value="GAP_DH"/>
    <property type="match status" value="1"/>
</dbReference>
<feature type="binding site" evidence="5">
    <location>
        <position position="120"/>
    </location>
    <ligand>
        <name>NAD(+)</name>
        <dbReference type="ChEBI" id="CHEBI:57540"/>
    </ligand>
</feature>
<organism evidence="10 11">
    <name type="scientific">Alkalicoccobacillus porphyridii</name>
    <dbReference type="NCBI Taxonomy" id="2597270"/>
    <lineage>
        <taxon>Bacteria</taxon>
        <taxon>Bacillati</taxon>
        <taxon>Bacillota</taxon>
        <taxon>Bacilli</taxon>
        <taxon>Bacillales</taxon>
        <taxon>Bacillaceae</taxon>
        <taxon>Alkalicoccobacillus</taxon>
    </lineage>
</organism>
<name>A0A554A2Y1_9BACI</name>
<dbReference type="PRINTS" id="PR00078">
    <property type="entry name" value="G3PDHDRGNASE"/>
</dbReference>
<evidence type="ECO:0000259" key="9">
    <source>
        <dbReference type="SMART" id="SM00846"/>
    </source>
</evidence>
<dbReference type="Pfam" id="PF00044">
    <property type="entry name" value="Gp_dh_N"/>
    <property type="match status" value="1"/>
</dbReference>
<dbReference type="InterPro" id="IPR020830">
    <property type="entry name" value="GlycerAld_3-P_DH_AS"/>
</dbReference>
<dbReference type="EC" id="1.2.1.-" evidence="8"/>
<dbReference type="InterPro" id="IPR020829">
    <property type="entry name" value="GlycerAld_3-P_DH_cat"/>
</dbReference>
<dbReference type="SMART" id="SM00846">
    <property type="entry name" value="Gp_dh_N"/>
    <property type="match status" value="1"/>
</dbReference>
<dbReference type="InterPro" id="IPR036291">
    <property type="entry name" value="NAD(P)-bd_dom_sf"/>
</dbReference>
<dbReference type="SUPFAM" id="SSF55347">
    <property type="entry name" value="Glyceraldehyde-3-phosphate dehydrogenase-like, C-terminal domain"/>
    <property type="match status" value="1"/>
</dbReference>
<comment type="similarity">
    <text evidence="1 7">Belongs to the glyceraldehyde-3-phosphate dehydrogenase family.</text>
</comment>
<evidence type="ECO:0000256" key="6">
    <source>
        <dbReference type="PIRSR" id="PIRSR000149-4"/>
    </source>
</evidence>
<evidence type="ECO:0000256" key="5">
    <source>
        <dbReference type="PIRSR" id="PIRSR000149-3"/>
    </source>
</evidence>
<dbReference type="FunFam" id="3.30.360.10:FF:000002">
    <property type="entry name" value="Glyceraldehyde-3-phosphate dehydrogenase"/>
    <property type="match status" value="1"/>
</dbReference>
<keyword evidence="11" id="KW-1185">Reference proteome</keyword>
<dbReference type="InterPro" id="IPR020831">
    <property type="entry name" value="GlycerAld/Erythrose_P_DH"/>
</dbReference>
<feature type="binding site" evidence="5">
    <location>
        <position position="78"/>
    </location>
    <ligand>
        <name>NAD(+)</name>
        <dbReference type="ChEBI" id="CHEBI:57540"/>
    </ligand>
</feature>
<feature type="site" description="Activates thiol group during catalysis" evidence="6">
    <location>
        <position position="179"/>
    </location>
</feature>
<evidence type="ECO:0000313" key="11">
    <source>
        <dbReference type="Proteomes" id="UP000318521"/>
    </source>
</evidence>
<dbReference type="PROSITE" id="PS00071">
    <property type="entry name" value="GAPDH"/>
    <property type="match status" value="1"/>
</dbReference>
<evidence type="ECO:0000256" key="1">
    <source>
        <dbReference type="ARBA" id="ARBA00007406"/>
    </source>
</evidence>
<feature type="binding site" evidence="4">
    <location>
        <begin position="151"/>
        <end position="153"/>
    </location>
    <ligand>
        <name>D-glyceraldehyde 3-phosphate</name>
        <dbReference type="ChEBI" id="CHEBI:59776"/>
    </ligand>
</feature>
<proteinExistence type="inferred from homology"/>
<evidence type="ECO:0000256" key="2">
    <source>
        <dbReference type="ARBA" id="ARBA00023002"/>
    </source>
</evidence>
<dbReference type="Proteomes" id="UP000318521">
    <property type="component" value="Unassembled WGS sequence"/>
</dbReference>
<dbReference type="SUPFAM" id="SSF51735">
    <property type="entry name" value="NAD(P)-binding Rossmann-fold domains"/>
    <property type="match status" value="1"/>
</dbReference>
<dbReference type="GO" id="GO:0051287">
    <property type="term" value="F:NAD binding"/>
    <property type="evidence" value="ECO:0007669"/>
    <property type="project" value="InterPro"/>
</dbReference>
<dbReference type="InterPro" id="IPR020828">
    <property type="entry name" value="GlycerAld_3-P_DH_NAD(P)-bd"/>
</dbReference>
<dbReference type="EMBL" id="VLXZ01000001">
    <property type="protein sequence ID" value="TSB48025.1"/>
    <property type="molecule type" value="Genomic_DNA"/>
</dbReference>
<feature type="binding site" evidence="4">
    <location>
        <begin position="210"/>
        <end position="211"/>
    </location>
    <ligand>
        <name>D-glyceraldehyde 3-phosphate</name>
        <dbReference type="ChEBI" id="CHEBI:59776"/>
    </ligand>
</feature>
<dbReference type="AlphaFoldDB" id="A0A554A2Y1"/>
<comment type="caution">
    <text evidence="10">The sequence shown here is derived from an EMBL/GenBank/DDBJ whole genome shotgun (WGS) entry which is preliminary data.</text>
</comment>
<dbReference type="InterPro" id="IPR006424">
    <property type="entry name" value="Glyceraldehyde-3-P_DH_1"/>
</dbReference>
<evidence type="ECO:0000256" key="8">
    <source>
        <dbReference type="RuleBase" id="RU361160"/>
    </source>
</evidence>
<feature type="binding site" evidence="5">
    <location>
        <position position="315"/>
    </location>
    <ligand>
        <name>NAD(+)</name>
        <dbReference type="ChEBI" id="CHEBI:57540"/>
    </ligand>
</feature>
<dbReference type="CDD" id="cd05214">
    <property type="entry name" value="GAPDH_I_N"/>
    <property type="match status" value="1"/>
</dbReference>
<evidence type="ECO:0000256" key="7">
    <source>
        <dbReference type="RuleBase" id="RU000397"/>
    </source>
</evidence>